<sequence>MEMEGDGQESINVKIEKSGDQYGLFQMDMNESKEKFMLSYLERHNFIHVKSPIRKFFKLDNALLSVV</sequence>
<name>A0A318QIM9_9PROT</name>
<dbReference type="EMBL" id="NKTX01000189">
    <property type="protein sequence ID" value="PYD77361.1"/>
    <property type="molecule type" value="Genomic_DNA"/>
</dbReference>
<gene>
    <name evidence="1" type="ORF">CFR80_18090</name>
</gene>
<dbReference type="Proteomes" id="UP000247417">
    <property type="component" value="Unassembled WGS sequence"/>
</dbReference>
<protein>
    <submittedName>
        <fullName evidence="1">Uncharacterized protein</fullName>
    </submittedName>
</protein>
<accession>A0A318QIM9</accession>
<evidence type="ECO:0000313" key="1">
    <source>
        <dbReference type="EMBL" id="PYD77361.1"/>
    </source>
</evidence>
<comment type="caution">
    <text evidence="1">The sequence shown here is derived from an EMBL/GenBank/DDBJ whole genome shotgun (WGS) entry which is preliminary data.</text>
</comment>
<evidence type="ECO:0000313" key="2">
    <source>
        <dbReference type="Proteomes" id="UP000247417"/>
    </source>
</evidence>
<organism evidence="1 2">
    <name type="scientific">Komagataeibacter oboediens</name>
    <dbReference type="NCBI Taxonomy" id="65958"/>
    <lineage>
        <taxon>Bacteria</taxon>
        <taxon>Pseudomonadati</taxon>
        <taxon>Pseudomonadota</taxon>
        <taxon>Alphaproteobacteria</taxon>
        <taxon>Acetobacterales</taxon>
        <taxon>Acetobacteraceae</taxon>
        <taxon>Komagataeibacter</taxon>
    </lineage>
</organism>
<proteinExistence type="predicted"/>
<dbReference type="AlphaFoldDB" id="A0A318QIM9"/>
<reference evidence="1 2" key="1">
    <citation type="submission" date="2017-07" db="EMBL/GenBank/DDBJ databases">
        <title>A draft genome sequence of Komagataeibacter oboediens LMG 18849.</title>
        <authorList>
            <person name="Skraban J."/>
            <person name="Cleenwerck I."/>
            <person name="Vandamme P."/>
            <person name="Trcek J."/>
        </authorList>
    </citation>
    <scope>NUCLEOTIDE SEQUENCE [LARGE SCALE GENOMIC DNA]</scope>
    <source>
        <strain evidence="1 2">LMG 18849</strain>
    </source>
</reference>